<dbReference type="EMBL" id="CH476599">
    <property type="protein sequence ID" value="EAU35000.1"/>
    <property type="molecule type" value="Genomic_DNA"/>
</dbReference>
<dbReference type="GO" id="GO:0004476">
    <property type="term" value="F:mannose-6-phosphate isomerase activity"/>
    <property type="evidence" value="ECO:0007669"/>
    <property type="project" value="InterPro"/>
</dbReference>
<evidence type="ECO:0000259" key="6">
    <source>
        <dbReference type="Pfam" id="PF20512"/>
    </source>
</evidence>
<dbReference type="PANTHER" id="PTHR43103">
    <property type="entry name" value="NUCLEOSIDE-DIPHOSPHATE-SUGAR EPIMERASE"/>
    <property type="match status" value="1"/>
</dbReference>
<dbReference type="HOGENOM" id="CLU_415586_0_0_1"/>
<dbReference type="GO" id="GO:0050661">
    <property type="term" value="F:NADP binding"/>
    <property type="evidence" value="ECO:0007669"/>
    <property type="project" value="InterPro"/>
</dbReference>
<evidence type="ECO:0000256" key="3">
    <source>
        <dbReference type="ARBA" id="ARBA00023277"/>
    </source>
</evidence>
<dbReference type="SUPFAM" id="SSF51735">
    <property type="entry name" value="NAD(P)-binding Rossmann-fold domains"/>
    <property type="match status" value="1"/>
</dbReference>
<keyword evidence="2" id="KW-0413">Isomerase</keyword>
<dbReference type="Gene3D" id="2.60.120.10">
    <property type="entry name" value="Jelly Rolls"/>
    <property type="match status" value="2"/>
</dbReference>
<dbReference type="InterPro" id="IPR016305">
    <property type="entry name" value="Mannose-6-P_Isomerase"/>
</dbReference>
<dbReference type="InterPro" id="IPR014710">
    <property type="entry name" value="RmlC-like_jellyroll"/>
</dbReference>
<dbReference type="Proteomes" id="UP000007963">
    <property type="component" value="Unassembled WGS sequence"/>
</dbReference>
<dbReference type="GeneID" id="4320005"/>
<evidence type="ECO:0000259" key="4">
    <source>
        <dbReference type="Pfam" id="PF01238"/>
    </source>
</evidence>
<feature type="domain" description="Phosphomannose isomerase type I C-terminal" evidence="4">
    <location>
        <begin position="243"/>
        <end position="290"/>
    </location>
</feature>
<dbReference type="SUPFAM" id="SSF51182">
    <property type="entry name" value="RmlC-like cupins"/>
    <property type="match status" value="1"/>
</dbReference>
<dbReference type="InterPro" id="IPR011051">
    <property type="entry name" value="RmlC_Cupin_sf"/>
</dbReference>
<dbReference type="HAMAP" id="MF_01601">
    <property type="entry name" value="Heptose_epimerase"/>
    <property type="match status" value="1"/>
</dbReference>
<evidence type="ECO:0000256" key="2">
    <source>
        <dbReference type="ARBA" id="ARBA00023235"/>
    </source>
</evidence>
<dbReference type="Pfam" id="PF20512">
    <property type="entry name" value="PMI_typeI_hel"/>
    <property type="match status" value="1"/>
</dbReference>
<dbReference type="AlphaFoldDB" id="Q0CP31"/>
<dbReference type="UniPathway" id="UPA00126">
    <property type="reaction ID" value="UER00423"/>
</dbReference>
<dbReference type="InterPro" id="IPR036291">
    <property type="entry name" value="NAD(P)-bd_dom_sf"/>
</dbReference>
<protein>
    <submittedName>
        <fullName evidence="7">ADP-L-glycero-D-manno-heptose-6-epimerase</fullName>
    </submittedName>
</protein>
<dbReference type="GO" id="GO:0008712">
    <property type="term" value="F:ADP-glyceromanno-heptose 6-epimerase activity"/>
    <property type="evidence" value="ECO:0007669"/>
    <property type="project" value="InterPro"/>
</dbReference>
<feature type="domain" description="NAD-dependent epimerase/dehydratase" evidence="5">
    <location>
        <begin position="343"/>
        <end position="582"/>
    </location>
</feature>
<dbReference type="InterPro" id="IPR001509">
    <property type="entry name" value="Epimerase_deHydtase"/>
</dbReference>
<evidence type="ECO:0000313" key="7">
    <source>
        <dbReference type="EMBL" id="EAU35000.1"/>
    </source>
</evidence>
<dbReference type="Gene3D" id="1.10.441.10">
    <property type="entry name" value="Phosphomannose Isomerase, domain 2"/>
    <property type="match status" value="1"/>
</dbReference>
<dbReference type="Pfam" id="PF01238">
    <property type="entry name" value="PMI_typeI_C"/>
    <property type="match status" value="1"/>
</dbReference>
<dbReference type="GO" id="GO:0009298">
    <property type="term" value="P:GDP-mannose biosynthetic process"/>
    <property type="evidence" value="ECO:0007669"/>
    <property type="project" value="UniProtKB-UniPathway"/>
</dbReference>
<dbReference type="PANTHER" id="PTHR43103:SF3">
    <property type="entry name" value="ADP-L-GLYCERO-D-MANNO-HEPTOSE-6-EPIMERASE"/>
    <property type="match status" value="1"/>
</dbReference>
<dbReference type="InterPro" id="IPR011912">
    <property type="entry name" value="Heptose_epim"/>
</dbReference>
<gene>
    <name evidence="7" type="ORF">ATEG_04553</name>
</gene>
<dbReference type="eggNOG" id="KOG1371">
    <property type="taxonomic scope" value="Eukaryota"/>
</dbReference>
<accession>Q0CP31</accession>
<evidence type="ECO:0000259" key="5">
    <source>
        <dbReference type="Pfam" id="PF01370"/>
    </source>
</evidence>
<dbReference type="CDD" id="cd05248">
    <property type="entry name" value="ADP_GME_SDR_e"/>
    <property type="match status" value="1"/>
</dbReference>
<dbReference type="OrthoDB" id="331544at2759"/>
<dbReference type="Gene3D" id="3.90.25.10">
    <property type="entry name" value="UDP-galactose 4-epimerase, domain 1"/>
    <property type="match status" value="1"/>
</dbReference>
<dbReference type="Gene3D" id="3.40.50.720">
    <property type="entry name" value="NAD(P)-binding Rossmann-like Domain"/>
    <property type="match status" value="1"/>
</dbReference>
<dbReference type="RefSeq" id="XP_001213731.1">
    <property type="nucleotide sequence ID" value="XM_001213731.1"/>
</dbReference>
<name>Q0CP31_ASPTN</name>
<proteinExistence type="inferred from homology"/>
<organism evidence="7 8">
    <name type="scientific">Aspergillus terreus (strain NIH 2624 / FGSC A1156)</name>
    <dbReference type="NCBI Taxonomy" id="341663"/>
    <lineage>
        <taxon>Eukaryota</taxon>
        <taxon>Fungi</taxon>
        <taxon>Dikarya</taxon>
        <taxon>Ascomycota</taxon>
        <taxon>Pezizomycotina</taxon>
        <taxon>Eurotiomycetes</taxon>
        <taxon>Eurotiomycetidae</taxon>
        <taxon>Eurotiales</taxon>
        <taxon>Aspergillaceae</taxon>
        <taxon>Aspergillus</taxon>
        <taxon>Aspergillus subgen. Circumdati</taxon>
    </lineage>
</organism>
<dbReference type="NCBIfam" id="TIGR02197">
    <property type="entry name" value="heptose_epim"/>
    <property type="match status" value="1"/>
</dbReference>
<dbReference type="InterPro" id="IPR046458">
    <property type="entry name" value="PMI_typeI_hel"/>
</dbReference>
<keyword evidence="3" id="KW-0119">Carbohydrate metabolism</keyword>
<evidence type="ECO:0000313" key="8">
    <source>
        <dbReference type="Proteomes" id="UP000007963"/>
    </source>
</evidence>
<dbReference type="eggNOG" id="KOG2757">
    <property type="taxonomic scope" value="Eukaryota"/>
</dbReference>
<feature type="domain" description="Phosphomannose isomerase type I helical insertion" evidence="6">
    <location>
        <begin position="91"/>
        <end position="160"/>
    </location>
</feature>
<dbReference type="STRING" id="341663.Q0CP31"/>
<sequence>MRHMQNCGWELTISSAPSIFEPARLFAKSLKKTQVSFLSPSAIAIGSGYPSSSRYSPSGKPSVFKHIQTRHLLKSFMRAIHLRIQDARDLSEEEGALKRAWEALLRASPSQIASCTKELMTLLQHDDQETAPELRGLAKLITRLHQQWPNDIGLFAVFFMNHVTLTPGEALFVQPNELHAYLSGDVVECMASSANVVRGGLTKKKKDIETLVSMLSYSYRPPTTPKICPLNPYVLSAKETAISVLYESPAEEFDIVKTELSSPDAEVHFGPIQGPSMMICLQGGGEIAAGCREDKIETGSICHQGDASIYLAFWPISTKVHAHSNPSFTNNLYISSQDLLSMIVVTGGAGFVGSNIVKALNKRNRHDIVVVDDMSDGSKFVNLVDCDIADYLDVDDFRKAIRDDTLPFRPTVIFHNGACSSTTEMNGKYMLDVNFTTSKEISQYCQRNKTRFIYASSAAVYGSSHSPAAGEKTPQTRPLNVYGYSKMLFDQYVVSHLVDRGLQVVGLRYFNVYGPQEQHKGAMASIVYQMYKQLQETGAITLFGEYDGYQPGMQQRDFIHVDDVVKVNLYFFDHPSCSGIFDVGKGHADTFIDMATAVQKICGMTGNIAFKPFPEHLKGRYQSYTCADVSQLRCIGFGDEFKSVQDGVREYGQWLMAQSP</sequence>
<dbReference type="Pfam" id="PF01370">
    <property type="entry name" value="Epimerase"/>
    <property type="match status" value="1"/>
</dbReference>
<dbReference type="VEuPathDB" id="FungiDB:ATEG_04553"/>
<evidence type="ECO:0000256" key="1">
    <source>
        <dbReference type="ARBA" id="ARBA00022857"/>
    </source>
</evidence>
<dbReference type="PRINTS" id="PR00714">
    <property type="entry name" value="MAN6PISMRASE"/>
</dbReference>
<dbReference type="InterPro" id="IPR046456">
    <property type="entry name" value="PMI_typeI_C"/>
</dbReference>
<reference evidence="8" key="1">
    <citation type="submission" date="2005-09" db="EMBL/GenBank/DDBJ databases">
        <title>Annotation of the Aspergillus terreus NIH2624 genome.</title>
        <authorList>
            <person name="Birren B.W."/>
            <person name="Lander E.S."/>
            <person name="Galagan J.E."/>
            <person name="Nusbaum C."/>
            <person name="Devon K."/>
            <person name="Henn M."/>
            <person name="Ma L.-J."/>
            <person name="Jaffe D.B."/>
            <person name="Butler J."/>
            <person name="Alvarez P."/>
            <person name="Gnerre S."/>
            <person name="Grabherr M."/>
            <person name="Kleber M."/>
            <person name="Mauceli E.W."/>
            <person name="Brockman W."/>
            <person name="Rounsley S."/>
            <person name="Young S.K."/>
            <person name="LaButti K."/>
            <person name="Pushparaj V."/>
            <person name="DeCaprio D."/>
            <person name="Crawford M."/>
            <person name="Koehrsen M."/>
            <person name="Engels R."/>
            <person name="Montgomery P."/>
            <person name="Pearson M."/>
            <person name="Howarth C."/>
            <person name="Larson L."/>
            <person name="Luoma S."/>
            <person name="White J."/>
            <person name="Alvarado L."/>
            <person name="Kodira C.D."/>
            <person name="Zeng Q."/>
            <person name="Oleary S."/>
            <person name="Yandava C."/>
            <person name="Denning D.W."/>
            <person name="Nierman W.C."/>
            <person name="Milne T."/>
            <person name="Madden K."/>
        </authorList>
    </citation>
    <scope>NUCLEOTIDE SEQUENCE [LARGE SCALE GENOMIC DNA]</scope>
    <source>
        <strain evidence="8">NIH 2624 / FGSC A1156</strain>
    </source>
</reference>
<keyword evidence="1" id="KW-0521">NADP</keyword>
<dbReference type="GO" id="GO:0005975">
    <property type="term" value="P:carbohydrate metabolic process"/>
    <property type="evidence" value="ECO:0007669"/>
    <property type="project" value="InterPro"/>
</dbReference>